<feature type="compositionally biased region" description="Basic and acidic residues" evidence="6">
    <location>
        <begin position="151"/>
        <end position="165"/>
    </location>
</feature>
<dbReference type="Pfam" id="PF01486">
    <property type="entry name" value="K-box"/>
    <property type="match status" value="1"/>
</dbReference>
<dbReference type="Gene3D" id="3.40.1810.10">
    <property type="entry name" value="Transcription factor, MADS-box"/>
    <property type="match status" value="1"/>
</dbReference>
<dbReference type="SUPFAM" id="SSF55455">
    <property type="entry name" value="SRF-like"/>
    <property type="match status" value="1"/>
</dbReference>
<evidence type="ECO:0000259" key="8">
    <source>
        <dbReference type="PROSITE" id="PS51297"/>
    </source>
</evidence>
<protein>
    <submittedName>
        <fullName evidence="9">Uncharacterized protein</fullName>
    </submittedName>
</protein>
<reference evidence="9" key="1">
    <citation type="submission" date="2015-03" db="EMBL/GenBank/DDBJ databases">
        <title>A transcriptome of Araucaria cunninghamii, an australian fine timber species.</title>
        <authorList>
            <person name="Jing Yi C.J.Y."/>
            <person name="Yin San L.Y.S."/>
            <person name="Abdul Karim S.S."/>
            <person name="Wan Azmi N.N."/>
            <person name="Hercus R.R."/>
            <person name="Croft L.L."/>
        </authorList>
    </citation>
    <scope>NUCLEOTIDE SEQUENCE</scope>
    <source>
        <strain evidence="9">MI0301</strain>
        <tissue evidence="9">Leaf</tissue>
    </source>
</reference>
<dbReference type="InterPro" id="IPR002100">
    <property type="entry name" value="TF_MADSbox"/>
</dbReference>
<dbReference type="PROSITE" id="PS50066">
    <property type="entry name" value="MADS_BOX_2"/>
    <property type="match status" value="1"/>
</dbReference>
<keyword evidence="5" id="KW-0539">Nucleus</keyword>
<dbReference type="InterPro" id="IPR050142">
    <property type="entry name" value="MADS-box/MEF2_TF"/>
</dbReference>
<dbReference type="InterPro" id="IPR036879">
    <property type="entry name" value="TF_MADSbox_sf"/>
</dbReference>
<dbReference type="PROSITE" id="PS51297">
    <property type="entry name" value="K_BOX"/>
    <property type="match status" value="1"/>
</dbReference>
<evidence type="ECO:0000256" key="6">
    <source>
        <dbReference type="SAM" id="MobiDB-lite"/>
    </source>
</evidence>
<sequence length="191" mass="22162">MGQRKREIKKIGDAISRQVTFSKRRGGLLKKAKELSILCDATVSLIIFSSTGKLYEYSSSNMQMIIERYLMYPEELNSFISSIQRTNVNNIELVKMNERYEDLSRQCRQMNGKELEGIELKELEGLEDGLDRGLKRIKSIKGEMLLMQMDEHTQKEMEQSEENGKLHPQRQIPAFIKERTGEDNESSLPLR</sequence>
<evidence type="ECO:0000256" key="1">
    <source>
        <dbReference type="ARBA" id="ARBA00004123"/>
    </source>
</evidence>
<proteinExistence type="predicted"/>
<keyword evidence="3" id="KW-0238">DNA-binding</keyword>
<dbReference type="SMART" id="SM00432">
    <property type="entry name" value="MADS"/>
    <property type="match status" value="1"/>
</dbReference>
<evidence type="ECO:0000256" key="4">
    <source>
        <dbReference type="ARBA" id="ARBA00023163"/>
    </source>
</evidence>
<dbReference type="GO" id="GO:0003700">
    <property type="term" value="F:DNA-binding transcription factor activity"/>
    <property type="evidence" value="ECO:0007669"/>
    <property type="project" value="InterPro"/>
</dbReference>
<organism evidence="9">
    <name type="scientific">Araucaria cunninghamii</name>
    <name type="common">Hoop pine</name>
    <name type="synonym">Moreton Bay pine</name>
    <dbReference type="NCBI Taxonomy" id="56994"/>
    <lineage>
        <taxon>Eukaryota</taxon>
        <taxon>Viridiplantae</taxon>
        <taxon>Streptophyta</taxon>
        <taxon>Embryophyta</taxon>
        <taxon>Tracheophyta</taxon>
        <taxon>Spermatophyta</taxon>
        <taxon>Pinopsida</taxon>
        <taxon>Pinidae</taxon>
        <taxon>Conifers II</taxon>
        <taxon>Araucariales</taxon>
        <taxon>Araucariaceae</taxon>
        <taxon>Araucaria</taxon>
    </lineage>
</organism>
<dbReference type="GO" id="GO:0000977">
    <property type="term" value="F:RNA polymerase II transcription regulatory region sequence-specific DNA binding"/>
    <property type="evidence" value="ECO:0007669"/>
    <property type="project" value="InterPro"/>
</dbReference>
<keyword evidence="4" id="KW-0804">Transcription</keyword>
<dbReference type="InterPro" id="IPR033896">
    <property type="entry name" value="MEF2-like_N"/>
</dbReference>
<dbReference type="EMBL" id="GCKF01045299">
    <property type="protein sequence ID" value="JAG93889.1"/>
    <property type="molecule type" value="Transcribed_RNA"/>
</dbReference>
<dbReference type="CDD" id="cd00265">
    <property type="entry name" value="MADS_MEF2_like"/>
    <property type="match status" value="1"/>
</dbReference>
<accession>A0A0D6QTN8</accession>
<dbReference type="Pfam" id="PF00319">
    <property type="entry name" value="SRF-TF"/>
    <property type="match status" value="1"/>
</dbReference>
<dbReference type="PANTHER" id="PTHR48019">
    <property type="entry name" value="SERUM RESPONSE FACTOR HOMOLOG"/>
    <property type="match status" value="1"/>
</dbReference>
<evidence type="ECO:0000256" key="3">
    <source>
        <dbReference type="ARBA" id="ARBA00023125"/>
    </source>
</evidence>
<evidence type="ECO:0000256" key="5">
    <source>
        <dbReference type="ARBA" id="ARBA00023242"/>
    </source>
</evidence>
<name>A0A0D6QTN8_ARACU</name>
<keyword evidence="2" id="KW-0805">Transcription regulation</keyword>
<dbReference type="GO" id="GO:0045944">
    <property type="term" value="P:positive regulation of transcription by RNA polymerase II"/>
    <property type="evidence" value="ECO:0007669"/>
    <property type="project" value="InterPro"/>
</dbReference>
<feature type="domain" description="MADS-box" evidence="7">
    <location>
        <begin position="1"/>
        <end position="61"/>
    </location>
</feature>
<dbReference type="GO" id="GO:0005634">
    <property type="term" value="C:nucleus"/>
    <property type="evidence" value="ECO:0007669"/>
    <property type="project" value="UniProtKB-SubCell"/>
</dbReference>
<dbReference type="AlphaFoldDB" id="A0A0D6QTN8"/>
<feature type="domain" description="K-box" evidence="8">
    <location>
        <begin position="86"/>
        <end position="178"/>
    </location>
</feature>
<feature type="region of interest" description="Disordered" evidence="6">
    <location>
        <begin position="151"/>
        <end position="191"/>
    </location>
</feature>
<dbReference type="PRINTS" id="PR00404">
    <property type="entry name" value="MADSDOMAIN"/>
</dbReference>
<evidence type="ECO:0000256" key="2">
    <source>
        <dbReference type="ARBA" id="ARBA00023015"/>
    </source>
</evidence>
<evidence type="ECO:0000313" key="9">
    <source>
        <dbReference type="EMBL" id="JAG93889.1"/>
    </source>
</evidence>
<comment type="subcellular location">
    <subcellularLocation>
        <location evidence="1">Nucleus</location>
    </subcellularLocation>
</comment>
<dbReference type="GO" id="GO:0046983">
    <property type="term" value="F:protein dimerization activity"/>
    <property type="evidence" value="ECO:0007669"/>
    <property type="project" value="InterPro"/>
</dbReference>
<dbReference type="InterPro" id="IPR002487">
    <property type="entry name" value="TF_Kbox"/>
</dbReference>
<evidence type="ECO:0000259" key="7">
    <source>
        <dbReference type="PROSITE" id="PS50066"/>
    </source>
</evidence>
<dbReference type="FunFam" id="3.40.1810.10:FF:000003">
    <property type="entry name" value="MADS-box transcription factor MADS-MC"/>
    <property type="match status" value="1"/>
</dbReference>